<sequence>ADHGVAPVFVRPNLQCTPLQSLGSPPAQAAALGSGSLFPPTVFLSATDRGLTRPRRSVAEAGMPKSEHRSDGDGRDERDVRRRRHSHDRQSDGEEHERCRRSRGDRKDDEKSEHRSDGRRRHSHDRQYDGEEHERYRRSRGDRKDDEMSPQHRVLEDEEKESKRRRRERGPEEEGRVQKPQGKGEIRFDKDNSLPFEAQSSRFLLLDNIFDKSVERDKEFYLQIREEVHTKCALKGYVVHAIHVDRKKMTTTGDLGVTSKEGNLSPQLSVVIIPEAKQGDMKHGTVVVILATQDVLEQRVSAVAHVGERSFLPGPQVRGASSSGQFVDEHLAPCRRLLPGAAAGHDWAAANMTVAAVVKANPRVEVGVEVGLACEGQRPIPKLLPRTSAGVQGAGAGG</sequence>
<gene>
    <name evidence="2" type="ORF">U9M48_012353</name>
</gene>
<dbReference type="AlphaFoldDB" id="A0AAQ3SY87"/>
<protein>
    <submittedName>
        <fullName evidence="2">Uncharacterized protein</fullName>
    </submittedName>
</protein>
<dbReference type="Proteomes" id="UP001341281">
    <property type="component" value="Chromosome 03"/>
</dbReference>
<evidence type="ECO:0000313" key="3">
    <source>
        <dbReference type="Proteomes" id="UP001341281"/>
    </source>
</evidence>
<feature type="non-terminal residue" evidence="2">
    <location>
        <position position="398"/>
    </location>
</feature>
<name>A0AAQ3SY87_PASNO</name>
<feature type="compositionally biased region" description="Basic and acidic residues" evidence="1">
    <location>
        <begin position="169"/>
        <end position="191"/>
    </location>
</feature>
<feature type="compositionally biased region" description="Basic and acidic residues" evidence="1">
    <location>
        <begin position="142"/>
        <end position="155"/>
    </location>
</feature>
<feature type="region of interest" description="Disordered" evidence="1">
    <location>
        <begin position="48"/>
        <end position="191"/>
    </location>
</feature>
<dbReference type="InterPro" id="IPR012677">
    <property type="entry name" value="Nucleotide-bd_a/b_plait_sf"/>
</dbReference>
<feature type="compositionally biased region" description="Basic and acidic residues" evidence="1">
    <location>
        <begin position="65"/>
        <end position="80"/>
    </location>
</feature>
<dbReference type="Gene3D" id="3.30.70.330">
    <property type="match status" value="1"/>
</dbReference>
<proteinExistence type="predicted"/>
<accession>A0AAQ3SY87</accession>
<dbReference type="EMBL" id="CP144747">
    <property type="protein sequence ID" value="WVZ62632.1"/>
    <property type="molecule type" value="Genomic_DNA"/>
</dbReference>
<feature type="compositionally biased region" description="Basic and acidic residues" evidence="1">
    <location>
        <begin position="125"/>
        <end position="135"/>
    </location>
</feature>
<evidence type="ECO:0000313" key="2">
    <source>
        <dbReference type="EMBL" id="WVZ62632.1"/>
    </source>
</evidence>
<organism evidence="2 3">
    <name type="scientific">Paspalum notatum var. saurae</name>
    <dbReference type="NCBI Taxonomy" id="547442"/>
    <lineage>
        <taxon>Eukaryota</taxon>
        <taxon>Viridiplantae</taxon>
        <taxon>Streptophyta</taxon>
        <taxon>Embryophyta</taxon>
        <taxon>Tracheophyta</taxon>
        <taxon>Spermatophyta</taxon>
        <taxon>Magnoliopsida</taxon>
        <taxon>Liliopsida</taxon>
        <taxon>Poales</taxon>
        <taxon>Poaceae</taxon>
        <taxon>PACMAD clade</taxon>
        <taxon>Panicoideae</taxon>
        <taxon>Andropogonodae</taxon>
        <taxon>Paspaleae</taxon>
        <taxon>Paspalinae</taxon>
        <taxon>Paspalum</taxon>
    </lineage>
</organism>
<feature type="compositionally biased region" description="Basic and acidic residues" evidence="1">
    <location>
        <begin position="105"/>
        <end position="116"/>
    </location>
</feature>
<reference evidence="2 3" key="1">
    <citation type="submission" date="2024-02" db="EMBL/GenBank/DDBJ databases">
        <title>High-quality chromosome-scale genome assembly of Pensacola bahiagrass (Paspalum notatum Flugge var. saurae).</title>
        <authorList>
            <person name="Vega J.M."/>
            <person name="Podio M."/>
            <person name="Orjuela J."/>
            <person name="Siena L.A."/>
            <person name="Pessino S.C."/>
            <person name="Combes M.C."/>
            <person name="Mariac C."/>
            <person name="Albertini E."/>
            <person name="Pupilli F."/>
            <person name="Ortiz J.P.A."/>
            <person name="Leblanc O."/>
        </authorList>
    </citation>
    <scope>NUCLEOTIDE SEQUENCE [LARGE SCALE GENOMIC DNA]</scope>
    <source>
        <strain evidence="2">R1</strain>
        <tissue evidence="2">Leaf</tissue>
    </source>
</reference>
<keyword evidence="3" id="KW-1185">Reference proteome</keyword>
<feature type="compositionally biased region" description="Basic and acidic residues" evidence="1">
    <location>
        <begin position="88"/>
        <end position="98"/>
    </location>
</feature>
<evidence type="ECO:0000256" key="1">
    <source>
        <dbReference type="SAM" id="MobiDB-lite"/>
    </source>
</evidence>